<evidence type="ECO:0000313" key="1">
    <source>
        <dbReference type="EMBL" id="OEU13677.1"/>
    </source>
</evidence>
<dbReference type="OrthoDB" id="414075at2759"/>
<sequence>MQNLIILALLPENYKPAPRETKADEDGTVSTLERRLKDRVYLMIDDSFPTTEIKVSTSEDDKYGDDCESLIDAALRGLREQTAGGKDECPLTLYCPSQTPMAVRMDAYDQDKQESTGCYGTKTFFMKVQYDDGTLGGDNIAWLDRTEVAQRFVAASKDNEAKFYRYLL</sequence>
<reference evidence="1 2" key="1">
    <citation type="submission" date="2016-09" db="EMBL/GenBank/DDBJ databases">
        <title>Extensive genetic diversity and differential bi-allelic expression allows diatom success in the polar Southern Ocean.</title>
        <authorList>
            <consortium name="DOE Joint Genome Institute"/>
            <person name="Mock T."/>
            <person name="Otillar R.P."/>
            <person name="Strauss J."/>
            <person name="Dupont C."/>
            <person name="Frickenhaus S."/>
            <person name="Maumus F."/>
            <person name="Mcmullan M."/>
            <person name="Sanges R."/>
            <person name="Schmutz J."/>
            <person name="Toseland A."/>
            <person name="Valas R."/>
            <person name="Veluchamy A."/>
            <person name="Ward B.J."/>
            <person name="Allen A."/>
            <person name="Barry K."/>
            <person name="Falciatore A."/>
            <person name="Ferrante M."/>
            <person name="Fortunato A.E."/>
            <person name="Gloeckner G."/>
            <person name="Gruber A."/>
            <person name="Hipkin R."/>
            <person name="Janech M."/>
            <person name="Kroth P."/>
            <person name="Leese F."/>
            <person name="Lindquist E."/>
            <person name="Lyon B.R."/>
            <person name="Martin J."/>
            <person name="Mayer C."/>
            <person name="Parker M."/>
            <person name="Quesneville H."/>
            <person name="Raymond J."/>
            <person name="Uhlig C."/>
            <person name="Valentin K.U."/>
            <person name="Worden A.Z."/>
            <person name="Armbrust E.V."/>
            <person name="Bowler C."/>
            <person name="Green B."/>
            <person name="Moulton V."/>
            <person name="Van Oosterhout C."/>
            <person name="Grigoriev I."/>
        </authorList>
    </citation>
    <scope>NUCLEOTIDE SEQUENCE [LARGE SCALE GENOMIC DNA]</scope>
    <source>
        <strain evidence="1 2">CCMP1102</strain>
    </source>
</reference>
<dbReference type="GO" id="GO:0005762">
    <property type="term" value="C:mitochondrial large ribosomal subunit"/>
    <property type="evidence" value="ECO:0007669"/>
    <property type="project" value="TreeGrafter"/>
</dbReference>
<accession>A0A1E7F695</accession>
<gene>
    <name evidence="1" type="ORF">FRACYDRAFT_269904</name>
</gene>
<dbReference type="PANTHER" id="PTHR13124:SF12">
    <property type="entry name" value="LARGE RIBOSOMAL SUBUNIT PROTEIN ML46"/>
    <property type="match status" value="1"/>
</dbReference>
<dbReference type="Proteomes" id="UP000095751">
    <property type="component" value="Unassembled WGS sequence"/>
</dbReference>
<organism evidence="1 2">
    <name type="scientific">Fragilariopsis cylindrus CCMP1102</name>
    <dbReference type="NCBI Taxonomy" id="635003"/>
    <lineage>
        <taxon>Eukaryota</taxon>
        <taxon>Sar</taxon>
        <taxon>Stramenopiles</taxon>
        <taxon>Ochrophyta</taxon>
        <taxon>Bacillariophyta</taxon>
        <taxon>Bacillariophyceae</taxon>
        <taxon>Bacillariophycidae</taxon>
        <taxon>Bacillariales</taxon>
        <taxon>Bacillariaceae</taxon>
        <taxon>Fragilariopsis</taxon>
    </lineage>
</organism>
<name>A0A1E7F695_9STRA</name>
<dbReference type="Gene3D" id="3.90.79.10">
    <property type="entry name" value="Nucleoside Triphosphate Pyrophosphohydrolase"/>
    <property type="match status" value="1"/>
</dbReference>
<evidence type="ECO:0000313" key="2">
    <source>
        <dbReference type="Proteomes" id="UP000095751"/>
    </source>
</evidence>
<dbReference type="AlphaFoldDB" id="A0A1E7F695"/>
<dbReference type="InterPro" id="IPR040008">
    <property type="entry name" value="Ribosomal_mL46"/>
</dbReference>
<dbReference type="EMBL" id="KV784361">
    <property type="protein sequence ID" value="OEU13677.1"/>
    <property type="molecule type" value="Genomic_DNA"/>
</dbReference>
<protein>
    <submittedName>
        <fullName evidence="1">Uncharacterized protein</fullName>
    </submittedName>
</protein>
<dbReference type="PANTHER" id="PTHR13124">
    <property type="entry name" value="39S RIBOSOMAL PROTEIN L46, MITOCHONDRIAL PRECURSOR-RELATED"/>
    <property type="match status" value="1"/>
</dbReference>
<dbReference type="GO" id="GO:0003735">
    <property type="term" value="F:structural constituent of ribosome"/>
    <property type="evidence" value="ECO:0007669"/>
    <property type="project" value="InterPro"/>
</dbReference>
<keyword evidence="2" id="KW-1185">Reference proteome</keyword>
<dbReference type="KEGG" id="fcy:FRACYDRAFT_269904"/>
<dbReference type="InParanoid" id="A0A1E7F695"/>
<proteinExistence type="predicted"/>